<evidence type="ECO:0000313" key="2">
    <source>
        <dbReference type="EMBL" id="MDM8562081.1"/>
    </source>
</evidence>
<accession>A0ABT7VSK5</accession>
<gene>
    <name evidence="2" type="ORF">QUF54_01885</name>
</gene>
<keyword evidence="3" id="KW-1185">Reference proteome</keyword>
<dbReference type="InterPro" id="IPR008538">
    <property type="entry name" value="Uma2"/>
</dbReference>
<dbReference type="GO" id="GO:0004519">
    <property type="term" value="F:endonuclease activity"/>
    <property type="evidence" value="ECO:0007669"/>
    <property type="project" value="UniProtKB-KW"/>
</dbReference>
<dbReference type="Pfam" id="PF05685">
    <property type="entry name" value="Uma2"/>
    <property type="match status" value="1"/>
</dbReference>
<organism evidence="2 3">
    <name type="scientific">Candidatus Marithioploca araucensis</name>
    <dbReference type="NCBI Taxonomy" id="70273"/>
    <lineage>
        <taxon>Bacteria</taxon>
        <taxon>Pseudomonadati</taxon>
        <taxon>Pseudomonadota</taxon>
        <taxon>Gammaproteobacteria</taxon>
        <taxon>Thiotrichales</taxon>
        <taxon>Thiotrichaceae</taxon>
        <taxon>Candidatus Marithioploca</taxon>
    </lineage>
</organism>
<protein>
    <submittedName>
        <fullName evidence="2">Uma2 family endonuclease</fullName>
    </submittedName>
</protein>
<dbReference type="PANTHER" id="PTHR34107">
    <property type="entry name" value="SLL0198 PROTEIN-RELATED"/>
    <property type="match status" value="1"/>
</dbReference>
<dbReference type="Gene3D" id="3.90.1570.10">
    <property type="entry name" value="tt1808, chain A"/>
    <property type="match status" value="1"/>
</dbReference>
<dbReference type="Proteomes" id="UP001171945">
    <property type="component" value="Unassembled WGS sequence"/>
</dbReference>
<feature type="domain" description="Putative restriction endonuclease" evidence="1">
    <location>
        <begin position="8"/>
        <end position="159"/>
    </location>
</feature>
<keyword evidence="2" id="KW-0378">Hydrolase</keyword>
<dbReference type="PANTHER" id="PTHR34107:SF1">
    <property type="entry name" value="SLL0198 PROTEIN"/>
    <property type="match status" value="1"/>
</dbReference>
<evidence type="ECO:0000313" key="3">
    <source>
        <dbReference type="Proteomes" id="UP001171945"/>
    </source>
</evidence>
<reference evidence="2" key="1">
    <citation type="submission" date="2023-06" db="EMBL/GenBank/DDBJ databases">
        <title>Uncultivated large filamentous bacteria from sulfidic sediments reveal new species and different genomic features in energy metabolism and defense.</title>
        <authorList>
            <person name="Fonseca A."/>
        </authorList>
    </citation>
    <scope>NUCLEOTIDE SEQUENCE</scope>
    <source>
        <strain evidence="2">HSG4</strain>
    </source>
</reference>
<dbReference type="SUPFAM" id="SSF52980">
    <property type="entry name" value="Restriction endonuclease-like"/>
    <property type="match status" value="1"/>
</dbReference>
<dbReference type="InterPro" id="IPR012296">
    <property type="entry name" value="Nuclease_put_TT1808"/>
</dbReference>
<name>A0ABT7VSK5_9GAMM</name>
<comment type="caution">
    <text evidence="2">The sequence shown here is derived from an EMBL/GenBank/DDBJ whole genome shotgun (WGS) entry which is preliminary data.</text>
</comment>
<dbReference type="CDD" id="cd06260">
    <property type="entry name" value="DUF820-like"/>
    <property type="match status" value="1"/>
</dbReference>
<dbReference type="EMBL" id="JAUCGM010000052">
    <property type="protein sequence ID" value="MDM8562081.1"/>
    <property type="molecule type" value="Genomic_DNA"/>
</dbReference>
<dbReference type="InterPro" id="IPR011335">
    <property type="entry name" value="Restrct_endonuc-II-like"/>
</dbReference>
<sequence length="179" mass="20285">MSEMFDIEVIEDSNMGSLYHSTTQANLTGLLINDKRLAVLVELSLDTHKIDLSQFGLKAKDELKPDVCAYIKHSSKQPEQGKSRLDTDILKVPKMPDLAIEVLSPSQSINELLRKLDAFLALGIKSCWLVIPSLEVVKVFSQDSHKTFDIQHDTEVIDESTDIRLPLQNIFEKFYPEEL</sequence>
<keyword evidence="2" id="KW-0540">Nuclease</keyword>
<keyword evidence="2" id="KW-0255">Endonuclease</keyword>
<evidence type="ECO:0000259" key="1">
    <source>
        <dbReference type="Pfam" id="PF05685"/>
    </source>
</evidence>
<proteinExistence type="predicted"/>